<evidence type="ECO:0008006" key="9">
    <source>
        <dbReference type="Google" id="ProtNLM"/>
    </source>
</evidence>
<dbReference type="InterPro" id="IPR018957">
    <property type="entry name" value="Znf_C3HC4_RING-type"/>
</dbReference>
<dbReference type="InterPro" id="IPR004331">
    <property type="entry name" value="SPX_dom"/>
</dbReference>
<dbReference type="SMART" id="SM00184">
    <property type="entry name" value="RING"/>
    <property type="match status" value="1"/>
</dbReference>
<dbReference type="PANTHER" id="PTHR23327:SF51">
    <property type="entry name" value="TRANSCRIPTIONAL REGULATOR OF YEAST FORM ADHERENCE 3"/>
    <property type="match status" value="1"/>
</dbReference>
<keyword evidence="8" id="KW-1185">Reference proteome</keyword>
<evidence type="ECO:0000259" key="5">
    <source>
        <dbReference type="PROSITE" id="PS50089"/>
    </source>
</evidence>
<keyword evidence="2 4" id="KW-0863">Zinc-finger</keyword>
<feature type="domain" description="RING-type" evidence="5">
    <location>
        <begin position="319"/>
        <end position="358"/>
    </location>
</feature>
<dbReference type="Pfam" id="PF00097">
    <property type="entry name" value="zf-C3HC4"/>
    <property type="match status" value="1"/>
</dbReference>
<keyword evidence="3" id="KW-0862">Zinc</keyword>
<evidence type="ECO:0000256" key="2">
    <source>
        <dbReference type="ARBA" id="ARBA00022771"/>
    </source>
</evidence>
<evidence type="ECO:0000256" key="4">
    <source>
        <dbReference type="PROSITE-ProRule" id="PRU00175"/>
    </source>
</evidence>
<gene>
    <name evidence="7" type="ORF">DAPK24_038370</name>
</gene>
<dbReference type="AlphaFoldDB" id="A0AAV5R871"/>
<dbReference type="PROSITE" id="PS50089">
    <property type="entry name" value="ZF_RING_2"/>
    <property type="match status" value="1"/>
</dbReference>
<dbReference type="InterPro" id="IPR013083">
    <property type="entry name" value="Znf_RING/FYVE/PHD"/>
</dbReference>
<keyword evidence="1" id="KW-0479">Metal-binding</keyword>
<name>A0AAV5R871_PICKL</name>
<dbReference type="PROSITE" id="PS00518">
    <property type="entry name" value="ZF_RING_1"/>
    <property type="match status" value="1"/>
</dbReference>
<dbReference type="Pfam" id="PF03105">
    <property type="entry name" value="SPX"/>
    <property type="match status" value="1"/>
</dbReference>
<accession>A0AAV5R871</accession>
<evidence type="ECO:0000259" key="6">
    <source>
        <dbReference type="PROSITE" id="PS51382"/>
    </source>
</evidence>
<dbReference type="GO" id="GO:0008270">
    <property type="term" value="F:zinc ion binding"/>
    <property type="evidence" value="ECO:0007669"/>
    <property type="project" value="UniProtKB-KW"/>
</dbReference>
<dbReference type="InterPro" id="IPR017907">
    <property type="entry name" value="Znf_RING_CS"/>
</dbReference>
<organism evidence="7 8">
    <name type="scientific">Pichia kluyveri</name>
    <name type="common">Yeast</name>
    <dbReference type="NCBI Taxonomy" id="36015"/>
    <lineage>
        <taxon>Eukaryota</taxon>
        <taxon>Fungi</taxon>
        <taxon>Dikarya</taxon>
        <taxon>Ascomycota</taxon>
        <taxon>Saccharomycotina</taxon>
        <taxon>Pichiomycetes</taxon>
        <taxon>Pichiales</taxon>
        <taxon>Pichiaceae</taxon>
        <taxon>Pichia</taxon>
    </lineage>
</organism>
<dbReference type="SUPFAM" id="SSF57850">
    <property type="entry name" value="RING/U-box"/>
    <property type="match status" value="1"/>
</dbReference>
<dbReference type="PANTHER" id="PTHR23327">
    <property type="entry name" value="RING FINGER PROTEIN 127"/>
    <property type="match status" value="1"/>
</dbReference>
<dbReference type="Gene3D" id="3.30.40.10">
    <property type="entry name" value="Zinc/RING finger domain, C3HC4 (zinc finger)"/>
    <property type="match status" value="1"/>
</dbReference>
<evidence type="ECO:0000313" key="8">
    <source>
        <dbReference type="Proteomes" id="UP001378960"/>
    </source>
</evidence>
<reference evidence="7 8" key="1">
    <citation type="journal article" date="2023" name="Elife">
        <title>Identification of key yeast species and microbe-microbe interactions impacting larval growth of Drosophila in the wild.</title>
        <authorList>
            <person name="Mure A."/>
            <person name="Sugiura Y."/>
            <person name="Maeda R."/>
            <person name="Honda K."/>
            <person name="Sakurai N."/>
            <person name="Takahashi Y."/>
            <person name="Watada M."/>
            <person name="Katoh T."/>
            <person name="Gotoh A."/>
            <person name="Gotoh Y."/>
            <person name="Taniguchi I."/>
            <person name="Nakamura K."/>
            <person name="Hayashi T."/>
            <person name="Katayama T."/>
            <person name="Uemura T."/>
            <person name="Hattori Y."/>
        </authorList>
    </citation>
    <scope>NUCLEOTIDE SEQUENCE [LARGE SCALE GENOMIC DNA]</scope>
    <source>
        <strain evidence="7 8">PK-24</strain>
    </source>
</reference>
<sequence>MKFAKVFQQALNDEQIPSDWIEKAIQYKQLKKRINKVVNELEDLNIYNSEVSNYEIEIINNNKLHTNLNIPITSITKNRLINQLNNSSYNYEIVPINDDNNDNDTTSDINPFDDSIESYNLKISLLEDTKFFQILYNEVETLEKFKFEEEEIFKENIESMCSIISTLTIPNKRNNDLLIWRQIFKIYIESEIFFSTVERMAGKIDNIDLSRDRLILFFKKINETKLLDKFHNKQSLNIYQNFKTLNFEIIKVSTYEKFNNLAVKKILKKFDKNTHFHSKDIFSSIIRRRDDITNISLDIYYIINSKLLPIIPQIDDYLCPICCSIAIKPIRLKCSHLFCIRCLVKLRRKREDKCPLCREECLLELTVNNLDESLYKYMKLYFPVEVKEKEMENSREIIKEQMGESSGNINKCLIM</sequence>
<evidence type="ECO:0000313" key="7">
    <source>
        <dbReference type="EMBL" id="GMM47262.1"/>
    </source>
</evidence>
<evidence type="ECO:0000256" key="1">
    <source>
        <dbReference type="ARBA" id="ARBA00022723"/>
    </source>
</evidence>
<dbReference type="InterPro" id="IPR001841">
    <property type="entry name" value="Znf_RING"/>
</dbReference>
<dbReference type="EMBL" id="BTGB01000005">
    <property type="protein sequence ID" value="GMM47262.1"/>
    <property type="molecule type" value="Genomic_DNA"/>
</dbReference>
<proteinExistence type="predicted"/>
<protein>
    <recommendedName>
        <fullName evidence="9">RING-type domain-containing protein</fullName>
    </recommendedName>
</protein>
<evidence type="ECO:0000256" key="3">
    <source>
        <dbReference type="ARBA" id="ARBA00022833"/>
    </source>
</evidence>
<feature type="domain" description="SPX" evidence="6">
    <location>
        <begin position="1"/>
        <end position="284"/>
    </location>
</feature>
<comment type="caution">
    <text evidence="7">The sequence shown here is derived from an EMBL/GenBank/DDBJ whole genome shotgun (WGS) entry which is preliminary data.</text>
</comment>
<dbReference type="Proteomes" id="UP001378960">
    <property type="component" value="Unassembled WGS sequence"/>
</dbReference>
<dbReference type="PROSITE" id="PS51382">
    <property type="entry name" value="SPX"/>
    <property type="match status" value="1"/>
</dbReference>